<dbReference type="CDD" id="cd11304">
    <property type="entry name" value="Cadherin_repeat"/>
    <property type="match status" value="1"/>
</dbReference>
<feature type="non-terminal residue" evidence="10">
    <location>
        <position position="119"/>
    </location>
</feature>
<dbReference type="AlphaFoldDB" id="A7SQA0"/>
<keyword evidence="4 8" id="KW-0106">Calcium</keyword>
<dbReference type="InterPro" id="IPR002126">
    <property type="entry name" value="Cadherin-like_dom"/>
</dbReference>
<dbReference type="EMBL" id="DS469742">
    <property type="protein sequence ID" value="EDO34144.1"/>
    <property type="molecule type" value="Genomic_DNA"/>
</dbReference>
<dbReference type="SUPFAM" id="SSF49313">
    <property type="entry name" value="Cadherin-like"/>
    <property type="match status" value="1"/>
</dbReference>
<dbReference type="STRING" id="45351.A7SQA0"/>
<evidence type="ECO:0000256" key="5">
    <source>
        <dbReference type="ARBA" id="ARBA00022889"/>
    </source>
</evidence>
<keyword evidence="3" id="KW-0677">Repeat</keyword>
<keyword evidence="6" id="KW-1133">Transmembrane helix</keyword>
<evidence type="ECO:0000256" key="2">
    <source>
        <dbReference type="ARBA" id="ARBA00022692"/>
    </source>
</evidence>
<gene>
    <name evidence="10" type="ORF">NEMVEDRAFT_v1g127187</name>
</gene>
<evidence type="ECO:0000256" key="1">
    <source>
        <dbReference type="ARBA" id="ARBA00004370"/>
    </source>
</evidence>
<proteinExistence type="predicted"/>
<sequence>IYILTISAQDQGTPRALNSTAIITIEIKSVNEFTPVLQPLVTSYIRVPESSPVGFEVVDLNATDKDFGADGIIRFAIFHGNEGNTFDIDSSTGKITVGKKLNFTLYPRYFLHINISDSG</sequence>
<evidence type="ECO:0000256" key="8">
    <source>
        <dbReference type="PROSITE-ProRule" id="PRU00043"/>
    </source>
</evidence>
<dbReference type="InterPro" id="IPR050971">
    <property type="entry name" value="Cadherin-domain_protein"/>
</dbReference>
<dbReference type="GO" id="GO:0007156">
    <property type="term" value="P:homophilic cell adhesion via plasma membrane adhesion molecules"/>
    <property type="evidence" value="ECO:0007669"/>
    <property type="project" value="InterPro"/>
</dbReference>
<protein>
    <recommendedName>
        <fullName evidence="9">Cadherin domain-containing protein</fullName>
    </recommendedName>
</protein>
<dbReference type="Pfam" id="PF00028">
    <property type="entry name" value="Cadherin"/>
    <property type="match status" value="1"/>
</dbReference>
<keyword evidence="11" id="KW-1185">Reference proteome</keyword>
<keyword evidence="5" id="KW-0130">Cell adhesion</keyword>
<evidence type="ECO:0000313" key="10">
    <source>
        <dbReference type="EMBL" id="EDO34144.1"/>
    </source>
</evidence>
<keyword evidence="7" id="KW-0472">Membrane</keyword>
<comment type="subcellular location">
    <subcellularLocation>
        <location evidence="1">Membrane</location>
    </subcellularLocation>
</comment>
<accession>A7SQA0</accession>
<dbReference type="PRINTS" id="PR00205">
    <property type="entry name" value="CADHERIN"/>
</dbReference>
<feature type="domain" description="Cadherin" evidence="9">
    <location>
        <begin position="2"/>
        <end position="37"/>
    </location>
</feature>
<evidence type="ECO:0000313" key="11">
    <source>
        <dbReference type="Proteomes" id="UP000001593"/>
    </source>
</evidence>
<evidence type="ECO:0000259" key="9">
    <source>
        <dbReference type="PROSITE" id="PS50268"/>
    </source>
</evidence>
<dbReference type="PROSITE" id="PS50268">
    <property type="entry name" value="CADHERIN_2"/>
    <property type="match status" value="2"/>
</dbReference>
<dbReference type="eggNOG" id="KOG1219">
    <property type="taxonomic scope" value="Eukaryota"/>
</dbReference>
<evidence type="ECO:0000256" key="7">
    <source>
        <dbReference type="ARBA" id="ARBA00023136"/>
    </source>
</evidence>
<dbReference type="GO" id="GO:0016020">
    <property type="term" value="C:membrane"/>
    <property type="evidence" value="ECO:0007669"/>
    <property type="project" value="UniProtKB-SubCell"/>
</dbReference>
<evidence type="ECO:0000256" key="6">
    <source>
        <dbReference type="ARBA" id="ARBA00022989"/>
    </source>
</evidence>
<dbReference type="InParanoid" id="A7SQA0"/>
<dbReference type="PANTHER" id="PTHR24025:SF23">
    <property type="entry name" value="NEURAL-CADHERIN"/>
    <property type="match status" value="1"/>
</dbReference>
<name>A7SQA0_NEMVE</name>
<dbReference type="PANTHER" id="PTHR24025">
    <property type="entry name" value="DESMOGLEIN FAMILY MEMBER"/>
    <property type="match status" value="1"/>
</dbReference>
<dbReference type="GO" id="GO:0005509">
    <property type="term" value="F:calcium ion binding"/>
    <property type="evidence" value="ECO:0007669"/>
    <property type="project" value="UniProtKB-UniRule"/>
</dbReference>
<dbReference type="HOGENOM" id="CLU_2067298_0_0_1"/>
<feature type="non-terminal residue" evidence="10">
    <location>
        <position position="1"/>
    </location>
</feature>
<dbReference type="Proteomes" id="UP000001593">
    <property type="component" value="Unassembled WGS sequence"/>
</dbReference>
<organism evidence="10 11">
    <name type="scientific">Nematostella vectensis</name>
    <name type="common">Starlet sea anemone</name>
    <dbReference type="NCBI Taxonomy" id="45351"/>
    <lineage>
        <taxon>Eukaryota</taxon>
        <taxon>Metazoa</taxon>
        <taxon>Cnidaria</taxon>
        <taxon>Anthozoa</taxon>
        <taxon>Hexacorallia</taxon>
        <taxon>Actiniaria</taxon>
        <taxon>Edwardsiidae</taxon>
        <taxon>Nematostella</taxon>
    </lineage>
</organism>
<keyword evidence="2" id="KW-0812">Transmembrane</keyword>
<dbReference type="Gene3D" id="2.60.40.60">
    <property type="entry name" value="Cadherins"/>
    <property type="match status" value="1"/>
</dbReference>
<reference evidence="10 11" key="1">
    <citation type="journal article" date="2007" name="Science">
        <title>Sea anemone genome reveals ancestral eumetazoan gene repertoire and genomic organization.</title>
        <authorList>
            <person name="Putnam N.H."/>
            <person name="Srivastava M."/>
            <person name="Hellsten U."/>
            <person name="Dirks B."/>
            <person name="Chapman J."/>
            <person name="Salamov A."/>
            <person name="Terry A."/>
            <person name="Shapiro H."/>
            <person name="Lindquist E."/>
            <person name="Kapitonov V.V."/>
            <person name="Jurka J."/>
            <person name="Genikhovich G."/>
            <person name="Grigoriev I.V."/>
            <person name="Lucas S.M."/>
            <person name="Steele R.E."/>
            <person name="Finnerty J.R."/>
            <person name="Technau U."/>
            <person name="Martindale M.Q."/>
            <person name="Rokhsar D.S."/>
        </authorList>
    </citation>
    <scope>NUCLEOTIDE SEQUENCE [LARGE SCALE GENOMIC DNA]</scope>
    <source>
        <strain evidence="11">CH2 X CH6</strain>
    </source>
</reference>
<feature type="domain" description="Cadherin" evidence="9">
    <location>
        <begin position="39"/>
        <end position="119"/>
    </location>
</feature>
<evidence type="ECO:0000256" key="4">
    <source>
        <dbReference type="ARBA" id="ARBA00022837"/>
    </source>
</evidence>
<evidence type="ECO:0000256" key="3">
    <source>
        <dbReference type="ARBA" id="ARBA00022737"/>
    </source>
</evidence>
<dbReference type="InterPro" id="IPR015919">
    <property type="entry name" value="Cadherin-like_sf"/>
</dbReference>